<dbReference type="EMBL" id="JPRH01000012">
    <property type="protein sequence ID" value="KFF10323.1"/>
    <property type="molecule type" value="Genomic_DNA"/>
</dbReference>
<dbReference type="AlphaFoldDB" id="A0A086A0V9"/>
<dbReference type="Proteomes" id="UP000028705">
    <property type="component" value="Unassembled WGS sequence"/>
</dbReference>
<protein>
    <submittedName>
        <fullName evidence="1">Uncharacterized protein</fullName>
    </submittedName>
</protein>
<dbReference type="eggNOG" id="ENOG5031I8Q">
    <property type="taxonomic scope" value="Bacteria"/>
</dbReference>
<dbReference type="OrthoDB" id="874372at2"/>
<dbReference type="InterPro" id="IPR045749">
    <property type="entry name" value="DUF6090"/>
</dbReference>
<keyword evidence="2" id="KW-1185">Reference proteome</keyword>
<evidence type="ECO:0000313" key="2">
    <source>
        <dbReference type="Proteomes" id="UP000028705"/>
    </source>
</evidence>
<evidence type="ECO:0000313" key="1">
    <source>
        <dbReference type="EMBL" id="KFF10323.1"/>
    </source>
</evidence>
<gene>
    <name evidence="1" type="ORF">IW15_21425</name>
</gene>
<dbReference type="Pfam" id="PF19578">
    <property type="entry name" value="DUF6090"/>
    <property type="match status" value="1"/>
</dbReference>
<reference evidence="1 2" key="1">
    <citation type="submission" date="2014-07" db="EMBL/GenBank/DDBJ databases">
        <title>Genome of Chryseobacterium soli DSM 19298.</title>
        <authorList>
            <person name="Stropko S.J."/>
            <person name="Pipes S.E."/>
            <person name="Newman J."/>
        </authorList>
    </citation>
    <scope>NUCLEOTIDE SEQUENCE [LARGE SCALE GENOMIC DNA]</scope>
    <source>
        <strain evidence="1 2">DSM 19298</strain>
    </source>
</reference>
<proteinExistence type="predicted"/>
<organism evidence="1 2">
    <name type="scientific">Chryseobacterium soli</name>
    <dbReference type="NCBI Taxonomy" id="445961"/>
    <lineage>
        <taxon>Bacteria</taxon>
        <taxon>Pseudomonadati</taxon>
        <taxon>Bacteroidota</taxon>
        <taxon>Flavobacteriia</taxon>
        <taxon>Flavobacteriales</taxon>
        <taxon>Weeksellaceae</taxon>
        <taxon>Chryseobacterium group</taxon>
        <taxon>Chryseobacterium</taxon>
    </lineage>
</organism>
<comment type="caution">
    <text evidence="1">The sequence shown here is derived from an EMBL/GenBank/DDBJ whole genome shotgun (WGS) entry which is preliminary data.</text>
</comment>
<sequence>MQDEIIKHSKKIQSAMNNKEHSLKEKVKEVLTEIFIIVFAVTLSIWLHSWSEHRHQQQEASVFLGNLKNDLENDIKNIDIEKKAYQESNIKYEKILALTTPQLDSIYKSKNKVDFPIYSHGPKMNIANYEGFKSSGKIGYIENEKLKQKILNYYQIFVPAISEVDKYYNDFLFKCFDKMIENADQPEEKLYSDPKFKKTIEFLVKLGKNNIRVYDQNTKPEATELIKEIEKEMSK</sequence>
<dbReference type="RefSeq" id="WP_034715212.1">
    <property type="nucleotide sequence ID" value="NZ_JPRH01000012.1"/>
</dbReference>
<accession>A0A086A0V9</accession>
<name>A0A086A0V9_9FLAO</name>